<feature type="domain" description="RCK C-terminal" evidence="2">
    <location>
        <begin position="134"/>
        <end position="230"/>
    </location>
</feature>
<name>A0A918Q601_9BACT</name>
<evidence type="ECO:0000259" key="1">
    <source>
        <dbReference type="PROSITE" id="PS51201"/>
    </source>
</evidence>
<reference evidence="3" key="1">
    <citation type="journal article" date="2014" name="Int. J. Syst. Evol. Microbiol.">
        <title>Complete genome sequence of Corynebacterium casei LMG S-19264T (=DSM 44701T), isolated from a smear-ripened cheese.</title>
        <authorList>
            <consortium name="US DOE Joint Genome Institute (JGI-PGF)"/>
            <person name="Walter F."/>
            <person name="Albersmeier A."/>
            <person name="Kalinowski J."/>
            <person name="Ruckert C."/>
        </authorList>
    </citation>
    <scope>NUCLEOTIDE SEQUENCE</scope>
    <source>
        <strain evidence="3">KCTC 12368</strain>
    </source>
</reference>
<dbReference type="InterPro" id="IPR003148">
    <property type="entry name" value="RCK_N"/>
</dbReference>
<dbReference type="InterPro" id="IPR036291">
    <property type="entry name" value="NAD(P)-bd_dom_sf"/>
</dbReference>
<dbReference type="Gene3D" id="3.30.70.1450">
    <property type="entry name" value="Regulator of K+ conductance, C-terminal domain"/>
    <property type="match status" value="1"/>
</dbReference>
<dbReference type="InterPro" id="IPR006037">
    <property type="entry name" value="RCK_C"/>
</dbReference>
<protein>
    <submittedName>
        <fullName evidence="3">Potassium transporter</fullName>
    </submittedName>
</protein>
<evidence type="ECO:0000313" key="4">
    <source>
        <dbReference type="Proteomes" id="UP000619457"/>
    </source>
</evidence>
<accession>A0A918Q601</accession>
<dbReference type="Pfam" id="PF02254">
    <property type="entry name" value="TrkA_N"/>
    <property type="match status" value="1"/>
</dbReference>
<dbReference type="AlphaFoldDB" id="A0A918Q601"/>
<organism evidence="3 4">
    <name type="scientific">Echinicola pacifica</name>
    <dbReference type="NCBI Taxonomy" id="346377"/>
    <lineage>
        <taxon>Bacteria</taxon>
        <taxon>Pseudomonadati</taxon>
        <taxon>Bacteroidota</taxon>
        <taxon>Cytophagia</taxon>
        <taxon>Cytophagales</taxon>
        <taxon>Cyclobacteriaceae</taxon>
        <taxon>Echinicola</taxon>
    </lineage>
</organism>
<feature type="domain" description="RCK N-terminal" evidence="1">
    <location>
        <begin position="1"/>
        <end position="116"/>
    </location>
</feature>
<dbReference type="PROSITE" id="PS51201">
    <property type="entry name" value="RCK_N"/>
    <property type="match status" value="1"/>
</dbReference>
<dbReference type="SUPFAM" id="SSF116726">
    <property type="entry name" value="TrkA C-terminal domain-like"/>
    <property type="match status" value="1"/>
</dbReference>
<keyword evidence="4" id="KW-1185">Reference proteome</keyword>
<proteinExistence type="predicted"/>
<dbReference type="SUPFAM" id="SSF51735">
    <property type="entry name" value="NAD(P)-binding Rossmann-fold domains"/>
    <property type="match status" value="1"/>
</dbReference>
<evidence type="ECO:0000259" key="2">
    <source>
        <dbReference type="PROSITE" id="PS51202"/>
    </source>
</evidence>
<dbReference type="Proteomes" id="UP000619457">
    <property type="component" value="Unassembled WGS sequence"/>
</dbReference>
<sequence>MKFIIVGMGNFGAYLAARLTDKGHEVIGVDSDMAKIEAVKEKVTHSINLDATDRQAVKNLPIKDTDIVLIAIGEDMGASIMSTAVFKELGAKRIISRAITHTHETVIKAIGVDEIIHPEEETAERLSKKLEMKGVIDSFDISDGYNIVEVNTPKEFEGKSIRETDIRNKYQVNILTIIKVRNRPNLFGNMQERQKVLGVVNGDTMIEPGDILVLFGDIKDIQKILDLNEDA</sequence>
<dbReference type="InterPro" id="IPR036721">
    <property type="entry name" value="RCK_C_sf"/>
</dbReference>
<dbReference type="GO" id="GO:0008324">
    <property type="term" value="F:monoatomic cation transmembrane transporter activity"/>
    <property type="evidence" value="ECO:0007669"/>
    <property type="project" value="InterPro"/>
</dbReference>
<dbReference type="PANTHER" id="PTHR43833:SF7">
    <property type="entry name" value="KTR SYSTEM POTASSIUM UPTAKE PROTEIN C"/>
    <property type="match status" value="1"/>
</dbReference>
<dbReference type="Pfam" id="PF02080">
    <property type="entry name" value="TrkA_C"/>
    <property type="match status" value="1"/>
</dbReference>
<dbReference type="InterPro" id="IPR050721">
    <property type="entry name" value="Trk_Ktr_HKT_K-transport"/>
</dbReference>
<dbReference type="Gene3D" id="3.40.50.720">
    <property type="entry name" value="NAD(P)-binding Rossmann-like Domain"/>
    <property type="match status" value="1"/>
</dbReference>
<dbReference type="PANTHER" id="PTHR43833">
    <property type="entry name" value="POTASSIUM CHANNEL PROTEIN 2-RELATED-RELATED"/>
    <property type="match status" value="1"/>
</dbReference>
<dbReference type="RefSeq" id="WP_018475420.1">
    <property type="nucleotide sequence ID" value="NZ_BMWX01000005.1"/>
</dbReference>
<comment type="caution">
    <text evidence="3">The sequence shown here is derived from an EMBL/GenBank/DDBJ whole genome shotgun (WGS) entry which is preliminary data.</text>
</comment>
<gene>
    <name evidence="3" type="ORF">GCM10007049_30500</name>
</gene>
<reference evidence="3" key="2">
    <citation type="submission" date="2020-09" db="EMBL/GenBank/DDBJ databases">
        <authorList>
            <person name="Sun Q."/>
            <person name="Kim S."/>
        </authorList>
    </citation>
    <scope>NUCLEOTIDE SEQUENCE</scope>
    <source>
        <strain evidence="3">KCTC 12368</strain>
    </source>
</reference>
<dbReference type="EMBL" id="BMWX01000005">
    <property type="protein sequence ID" value="GGZ34996.1"/>
    <property type="molecule type" value="Genomic_DNA"/>
</dbReference>
<dbReference type="GO" id="GO:0006813">
    <property type="term" value="P:potassium ion transport"/>
    <property type="evidence" value="ECO:0007669"/>
    <property type="project" value="InterPro"/>
</dbReference>
<evidence type="ECO:0000313" key="3">
    <source>
        <dbReference type="EMBL" id="GGZ34996.1"/>
    </source>
</evidence>
<dbReference type="PROSITE" id="PS51202">
    <property type="entry name" value="RCK_C"/>
    <property type="match status" value="1"/>
</dbReference>